<evidence type="ECO:0000313" key="6">
    <source>
        <dbReference type="EMBL" id="CAG5133560.1"/>
    </source>
</evidence>
<evidence type="ECO:0000313" key="7">
    <source>
        <dbReference type="Proteomes" id="UP000678393"/>
    </source>
</evidence>
<accession>A0A8S3ZZQ1</accession>
<feature type="compositionally biased region" description="Basic and acidic residues" evidence="4">
    <location>
        <begin position="284"/>
        <end position="299"/>
    </location>
</feature>
<keyword evidence="5" id="KW-0732">Signal</keyword>
<dbReference type="Pfam" id="PF05186">
    <property type="entry name" value="Dpy-30"/>
    <property type="match status" value="1"/>
</dbReference>
<evidence type="ECO:0000256" key="4">
    <source>
        <dbReference type="SAM" id="MobiDB-lite"/>
    </source>
</evidence>
<dbReference type="GO" id="GO:0005524">
    <property type="term" value="F:ATP binding"/>
    <property type="evidence" value="ECO:0007669"/>
    <property type="project" value="InterPro"/>
</dbReference>
<gene>
    <name evidence="6" type="ORF">CUNI_LOCUS19118</name>
</gene>
<dbReference type="InterPro" id="IPR047499">
    <property type="entry name" value="DD_AK7"/>
</dbReference>
<proteinExistence type="predicted"/>
<reference evidence="6" key="1">
    <citation type="submission" date="2021-04" db="EMBL/GenBank/DDBJ databases">
        <authorList>
            <consortium name="Molecular Ecology Group"/>
        </authorList>
    </citation>
    <scope>NUCLEOTIDE SEQUENCE</scope>
</reference>
<evidence type="ECO:0008006" key="8">
    <source>
        <dbReference type="Google" id="ProtNLM"/>
    </source>
</evidence>
<dbReference type="GO" id="GO:0006139">
    <property type="term" value="P:nucleobase-containing compound metabolic process"/>
    <property type="evidence" value="ECO:0007669"/>
    <property type="project" value="InterPro"/>
</dbReference>
<protein>
    <recommendedName>
        <fullName evidence="8">Adenylate kinase</fullName>
    </recommendedName>
</protein>
<feature type="region of interest" description="Disordered" evidence="4">
    <location>
        <begin position="273"/>
        <end position="299"/>
    </location>
</feature>
<dbReference type="InterPro" id="IPR027417">
    <property type="entry name" value="P-loop_NTPase"/>
</dbReference>
<dbReference type="OrthoDB" id="10262413at2759"/>
<dbReference type="PANTHER" id="PTHR23359">
    <property type="entry name" value="NUCLEOTIDE KINASE"/>
    <property type="match status" value="1"/>
</dbReference>
<dbReference type="Gene3D" id="3.40.50.300">
    <property type="entry name" value="P-loop containing nucleotide triphosphate hydrolases"/>
    <property type="match status" value="1"/>
</dbReference>
<dbReference type="Pfam" id="PF00406">
    <property type="entry name" value="ADK"/>
    <property type="match status" value="1"/>
</dbReference>
<evidence type="ECO:0000256" key="1">
    <source>
        <dbReference type="ARBA" id="ARBA00022679"/>
    </source>
</evidence>
<organism evidence="6 7">
    <name type="scientific">Candidula unifasciata</name>
    <dbReference type="NCBI Taxonomy" id="100452"/>
    <lineage>
        <taxon>Eukaryota</taxon>
        <taxon>Metazoa</taxon>
        <taxon>Spiralia</taxon>
        <taxon>Lophotrochozoa</taxon>
        <taxon>Mollusca</taxon>
        <taxon>Gastropoda</taxon>
        <taxon>Heterobranchia</taxon>
        <taxon>Euthyneura</taxon>
        <taxon>Panpulmonata</taxon>
        <taxon>Eupulmonata</taxon>
        <taxon>Stylommatophora</taxon>
        <taxon>Helicina</taxon>
        <taxon>Helicoidea</taxon>
        <taxon>Geomitridae</taxon>
        <taxon>Candidula</taxon>
    </lineage>
</organism>
<dbReference type="Proteomes" id="UP000678393">
    <property type="component" value="Unassembled WGS sequence"/>
</dbReference>
<name>A0A8S3ZZQ1_9EUPU</name>
<feature type="chain" id="PRO_5035916823" description="Adenylate kinase" evidence="5">
    <location>
        <begin position="19"/>
        <end position="369"/>
    </location>
</feature>
<feature type="signal peptide" evidence="5">
    <location>
        <begin position="1"/>
        <end position="18"/>
    </location>
</feature>
<keyword evidence="2" id="KW-0547">Nucleotide-binding</keyword>
<dbReference type="Gene3D" id="1.20.890.10">
    <property type="entry name" value="cAMP-dependent protein kinase regulatory subunit, dimerization-anchoring domain"/>
    <property type="match status" value="1"/>
</dbReference>
<evidence type="ECO:0000256" key="5">
    <source>
        <dbReference type="SAM" id="SignalP"/>
    </source>
</evidence>
<evidence type="ECO:0000256" key="3">
    <source>
        <dbReference type="ARBA" id="ARBA00022777"/>
    </source>
</evidence>
<evidence type="ECO:0000256" key="2">
    <source>
        <dbReference type="ARBA" id="ARBA00022741"/>
    </source>
</evidence>
<comment type="caution">
    <text evidence="6">The sequence shown here is derived from an EMBL/GenBank/DDBJ whole genome shotgun (WGS) entry which is preliminary data.</text>
</comment>
<dbReference type="AlphaFoldDB" id="A0A8S3ZZQ1"/>
<keyword evidence="3" id="KW-0418">Kinase</keyword>
<feature type="non-terminal residue" evidence="6">
    <location>
        <position position="369"/>
    </location>
</feature>
<dbReference type="EMBL" id="CAJHNH020006312">
    <property type="protein sequence ID" value="CAG5133560.1"/>
    <property type="molecule type" value="Genomic_DNA"/>
</dbReference>
<dbReference type="GO" id="GO:0019205">
    <property type="term" value="F:nucleobase-containing compound kinase activity"/>
    <property type="evidence" value="ECO:0007669"/>
    <property type="project" value="InterPro"/>
</dbReference>
<sequence>AFILTYLFILFVLKPIRIVILGPPASGKSTVAKQLCDFYKLHHIQIKEVIDEAIASLKAKTKRLSDLLPEEMDDYEPPSDLTSVTRDLLDEIELNRESNNGRIEDKYIISFLRDKLMSMPCQNQGFVLDGYPKTIAQARELYKSLTPDEPSVDLLDAYNRIILPEFVVNLEATDAFLMRKVMNLPEAVVMNTHNTEAGLTRRLKEYWAVNTYDETVLNFFDELELQSEKIDVTKDSSPMMKDTVEKIKKSIGSPRNYGTTVEELEQMKKLEEQGRMKKERRERRHMERHEAEEQQEKKRRLEEWSQRLQEVKKQEFELLEVQSIPLRNYLMVYVMPTLTQGLIECCKVRPDDPIDFLAEFLFQHNPQMD</sequence>
<dbReference type="CDD" id="cd22967">
    <property type="entry name" value="DD_AK7"/>
    <property type="match status" value="1"/>
</dbReference>
<keyword evidence="7" id="KW-1185">Reference proteome</keyword>
<keyword evidence="1" id="KW-0808">Transferase</keyword>
<dbReference type="InterPro" id="IPR000850">
    <property type="entry name" value="Adenylat/UMP-CMP_kin"/>
</dbReference>
<dbReference type="InterPro" id="IPR007858">
    <property type="entry name" value="Dpy-30_motif"/>
</dbReference>
<dbReference type="CDD" id="cd01428">
    <property type="entry name" value="ADK"/>
    <property type="match status" value="1"/>
</dbReference>
<dbReference type="SUPFAM" id="SSF52540">
    <property type="entry name" value="P-loop containing nucleoside triphosphate hydrolases"/>
    <property type="match status" value="1"/>
</dbReference>